<feature type="transmembrane region" description="Helical" evidence="1">
    <location>
        <begin position="96"/>
        <end position="115"/>
    </location>
</feature>
<accession>A0A7K1SH90</accession>
<evidence type="ECO:0000259" key="2">
    <source>
        <dbReference type="Pfam" id="PF04773"/>
    </source>
</evidence>
<feature type="domain" description="Protein FecR C-terminal" evidence="3">
    <location>
        <begin position="266"/>
        <end position="334"/>
    </location>
</feature>
<dbReference type="InterPro" id="IPR006860">
    <property type="entry name" value="FecR"/>
</dbReference>
<feature type="domain" description="FecR protein" evidence="2">
    <location>
        <begin position="124"/>
        <end position="220"/>
    </location>
</feature>
<proteinExistence type="predicted"/>
<evidence type="ECO:0000313" key="5">
    <source>
        <dbReference type="Proteomes" id="UP000436006"/>
    </source>
</evidence>
<dbReference type="Proteomes" id="UP000436006">
    <property type="component" value="Unassembled WGS sequence"/>
</dbReference>
<dbReference type="InterPro" id="IPR032508">
    <property type="entry name" value="FecR_C"/>
</dbReference>
<keyword evidence="1" id="KW-0812">Transmembrane</keyword>
<dbReference type="InterPro" id="IPR012373">
    <property type="entry name" value="Ferrdict_sens_TM"/>
</dbReference>
<dbReference type="EMBL" id="WPIN01000010">
    <property type="protein sequence ID" value="MVM33161.1"/>
    <property type="molecule type" value="Genomic_DNA"/>
</dbReference>
<dbReference type="Gene3D" id="3.55.50.30">
    <property type="match status" value="1"/>
</dbReference>
<keyword evidence="1" id="KW-0472">Membrane</keyword>
<dbReference type="Gene3D" id="2.60.120.1440">
    <property type="match status" value="1"/>
</dbReference>
<dbReference type="Pfam" id="PF16344">
    <property type="entry name" value="FecR_C"/>
    <property type="match status" value="1"/>
</dbReference>
<comment type="caution">
    <text evidence="4">The sequence shown here is derived from an EMBL/GenBank/DDBJ whole genome shotgun (WGS) entry which is preliminary data.</text>
</comment>
<keyword evidence="5" id="KW-1185">Reference proteome</keyword>
<name>A0A7K1SH90_9BACT</name>
<dbReference type="AlphaFoldDB" id="A0A7K1SH90"/>
<keyword evidence="1" id="KW-1133">Transmembrane helix</keyword>
<dbReference type="Pfam" id="PF04773">
    <property type="entry name" value="FecR"/>
    <property type="match status" value="1"/>
</dbReference>
<sequence>MYMKSAITKDLLFTHFMGKTSAMQKQMIDEWAKELAHEELYYTWLEEYEAMYPEYEANVDKAIDEYYFFLKKIKAVSNNPEVESTTKVRTMGRSTWLRWSMAASVILCLFLTAWLTRNTWKYQTFQTAFGQTRTLHLEDGSQVTLNSNSSLKVPRWGFGQTTRQVFLEGEASFSIKHTPTHQKFMVGTSNQFEVEVLGTEFTVFTRERGSKVVLNKGKVQLHLHYGSQTRTMAMSPGDLITMDNQNRIQKTVTPQPELHAAWMGHRYIFKQTTLREINYLLYENYGISAEVDKKELLDQTLSGTFTADNVDEFLNLLETVLDLHITRQENKVFISQDNL</sequence>
<gene>
    <name evidence="4" type="ORF">GO755_24180</name>
</gene>
<organism evidence="4 5">
    <name type="scientific">Spirosoma arboris</name>
    <dbReference type="NCBI Taxonomy" id="2682092"/>
    <lineage>
        <taxon>Bacteria</taxon>
        <taxon>Pseudomonadati</taxon>
        <taxon>Bacteroidota</taxon>
        <taxon>Cytophagia</taxon>
        <taxon>Cytophagales</taxon>
        <taxon>Cytophagaceae</taxon>
        <taxon>Spirosoma</taxon>
    </lineage>
</organism>
<protein>
    <submittedName>
        <fullName evidence="4">DUF4974 domain-containing protein</fullName>
    </submittedName>
</protein>
<dbReference type="PANTHER" id="PTHR30273:SF2">
    <property type="entry name" value="PROTEIN FECR"/>
    <property type="match status" value="1"/>
</dbReference>
<evidence type="ECO:0000313" key="4">
    <source>
        <dbReference type="EMBL" id="MVM33161.1"/>
    </source>
</evidence>
<reference evidence="4 5" key="1">
    <citation type="submission" date="2019-12" db="EMBL/GenBank/DDBJ databases">
        <title>Spirosoma sp. HMF4905 genome sequencing and assembly.</title>
        <authorList>
            <person name="Kang H."/>
            <person name="Cha I."/>
            <person name="Kim H."/>
            <person name="Joh K."/>
        </authorList>
    </citation>
    <scope>NUCLEOTIDE SEQUENCE [LARGE SCALE GENOMIC DNA]</scope>
    <source>
        <strain evidence="4 5">HMF4905</strain>
    </source>
</reference>
<evidence type="ECO:0000259" key="3">
    <source>
        <dbReference type="Pfam" id="PF16344"/>
    </source>
</evidence>
<dbReference type="PANTHER" id="PTHR30273">
    <property type="entry name" value="PERIPLASMIC SIGNAL SENSOR AND SIGMA FACTOR ACTIVATOR FECR-RELATED"/>
    <property type="match status" value="1"/>
</dbReference>
<dbReference type="GO" id="GO:0016989">
    <property type="term" value="F:sigma factor antagonist activity"/>
    <property type="evidence" value="ECO:0007669"/>
    <property type="project" value="TreeGrafter"/>
</dbReference>
<dbReference type="PIRSF" id="PIRSF018266">
    <property type="entry name" value="FecR"/>
    <property type="match status" value="1"/>
</dbReference>
<evidence type="ECO:0000256" key="1">
    <source>
        <dbReference type="SAM" id="Phobius"/>
    </source>
</evidence>